<gene>
    <name evidence="1" type="ORF">g.37601</name>
</gene>
<organism evidence="1">
    <name type="scientific">Graphocephala atropunctata</name>
    <dbReference type="NCBI Taxonomy" id="36148"/>
    <lineage>
        <taxon>Eukaryota</taxon>
        <taxon>Metazoa</taxon>
        <taxon>Ecdysozoa</taxon>
        <taxon>Arthropoda</taxon>
        <taxon>Hexapoda</taxon>
        <taxon>Insecta</taxon>
        <taxon>Pterygota</taxon>
        <taxon>Neoptera</taxon>
        <taxon>Paraneoptera</taxon>
        <taxon>Hemiptera</taxon>
        <taxon>Auchenorrhyncha</taxon>
        <taxon>Membracoidea</taxon>
        <taxon>Cicadellidae</taxon>
        <taxon>Cicadellinae</taxon>
        <taxon>Cicadellini</taxon>
        <taxon>Graphocephala</taxon>
    </lineage>
</organism>
<evidence type="ECO:0000313" key="1">
    <source>
        <dbReference type="EMBL" id="JAT39538.1"/>
    </source>
</evidence>
<dbReference type="AlphaFoldDB" id="A0A1B6MUE9"/>
<name>A0A1B6MUE9_9HEMI</name>
<feature type="non-terminal residue" evidence="1">
    <location>
        <position position="151"/>
    </location>
</feature>
<reference evidence="1" key="1">
    <citation type="submission" date="2015-11" db="EMBL/GenBank/DDBJ databases">
        <title>De novo transcriptome assembly of four potential Pierce s Disease insect vectors from Arizona vineyards.</title>
        <authorList>
            <person name="Tassone E.E."/>
        </authorList>
    </citation>
    <scope>NUCLEOTIDE SEQUENCE</scope>
</reference>
<dbReference type="EMBL" id="GEBQ01000439">
    <property type="protein sequence ID" value="JAT39538.1"/>
    <property type="molecule type" value="Transcribed_RNA"/>
</dbReference>
<protein>
    <submittedName>
        <fullName evidence="1">Uncharacterized protein</fullName>
    </submittedName>
</protein>
<sequence length="151" mass="17515">CCPMCLKLKRMSESKKEISLFLKEAYWSHYEVYRLILSYLSATRLVDFLLTKGGEGPLDEFPGLAYVLELTIEKKLGDIAFLSKRPVPMKYMRCGFDDDKKAKGWALNVLRHVETVEGLQRLCELLFGVMVMSTRDVLEYSIRSWDDTFII</sequence>
<accession>A0A1B6MUE9</accession>
<feature type="non-terminal residue" evidence="1">
    <location>
        <position position="1"/>
    </location>
</feature>
<proteinExistence type="predicted"/>